<feature type="compositionally biased region" description="Basic and acidic residues" evidence="1">
    <location>
        <begin position="5032"/>
        <end position="5047"/>
    </location>
</feature>
<feature type="compositionally biased region" description="Basic and acidic residues" evidence="1">
    <location>
        <begin position="1345"/>
        <end position="1356"/>
    </location>
</feature>
<feature type="region of interest" description="Disordered" evidence="1">
    <location>
        <begin position="3094"/>
        <end position="3159"/>
    </location>
</feature>
<feature type="region of interest" description="Disordered" evidence="1">
    <location>
        <begin position="2890"/>
        <end position="2960"/>
    </location>
</feature>
<feature type="compositionally biased region" description="Basic and acidic residues" evidence="1">
    <location>
        <begin position="5206"/>
        <end position="5221"/>
    </location>
</feature>
<dbReference type="EMBL" id="PKMF04000020">
    <property type="protein sequence ID" value="KAK7858294.1"/>
    <property type="molecule type" value="Genomic_DNA"/>
</dbReference>
<feature type="region of interest" description="Disordered" evidence="1">
    <location>
        <begin position="1801"/>
        <end position="1867"/>
    </location>
</feature>
<feature type="compositionally biased region" description="Basic and acidic residues" evidence="1">
    <location>
        <begin position="570"/>
        <end position="586"/>
    </location>
</feature>
<feature type="region of interest" description="Disordered" evidence="1">
    <location>
        <begin position="3292"/>
        <end position="3356"/>
    </location>
</feature>
<feature type="region of interest" description="Disordered" evidence="1">
    <location>
        <begin position="343"/>
        <end position="390"/>
    </location>
</feature>
<feature type="region of interest" description="Disordered" evidence="1">
    <location>
        <begin position="4865"/>
        <end position="4913"/>
    </location>
</feature>
<feature type="compositionally biased region" description="Basic and acidic residues" evidence="1">
    <location>
        <begin position="3214"/>
        <end position="3257"/>
    </location>
</feature>
<feature type="region of interest" description="Disordered" evidence="1">
    <location>
        <begin position="132"/>
        <end position="182"/>
    </location>
</feature>
<feature type="compositionally biased region" description="Basic and acidic residues" evidence="1">
    <location>
        <begin position="731"/>
        <end position="753"/>
    </location>
</feature>
<feature type="compositionally biased region" description="Basic and acidic residues" evidence="1">
    <location>
        <begin position="666"/>
        <end position="677"/>
    </location>
</feature>
<feature type="region of interest" description="Disordered" evidence="1">
    <location>
        <begin position="4993"/>
        <end position="5047"/>
    </location>
</feature>
<evidence type="ECO:0008006" key="3">
    <source>
        <dbReference type="Google" id="ProtNLM"/>
    </source>
</evidence>
<comment type="caution">
    <text evidence="2">The sequence shown here is derived from an EMBL/GenBank/DDBJ whole genome shotgun (WGS) entry which is preliminary data.</text>
</comment>
<feature type="compositionally biased region" description="Basic and acidic residues" evidence="1">
    <location>
        <begin position="3672"/>
        <end position="3684"/>
    </location>
</feature>
<feature type="compositionally biased region" description="Basic and acidic residues" evidence="1">
    <location>
        <begin position="517"/>
        <end position="530"/>
    </location>
</feature>
<feature type="region of interest" description="Disordered" evidence="1">
    <location>
        <begin position="1608"/>
        <end position="1669"/>
    </location>
</feature>
<feature type="compositionally biased region" description="Basic and acidic residues" evidence="1">
    <location>
        <begin position="1113"/>
        <end position="1138"/>
    </location>
</feature>
<feature type="compositionally biased region" description="Polar residues" evidence="1">
    <location>
        <begin position="3386"/>
        <end position="3395"/>
    </location>
</feature>
<feature type="compositionally biased region" description="Basic and acidic residues" evidence="1">
    <location>
        <begin position="2717"/>
        <end position="2761"/>
    </location>
</feature>
<feature type="compositionally biased region" description="Basic and acidic residues" evidence="1">
    <location>
        <begin position="4113"/>
        <end position="4133"/>
    </location>
</feature>
<feature type="compositionally biased region" description="Basic and acidic residues" evidence="1">
    <location>
        <begin position="2138"/>
        <end position="2166"/>
    </location>
</feature>
<feature type="compositionally biased region" description="Basic and acidic residues" evidence="1">
    <location>
        <begin position="4472"/>
        <end position="4481"/>
    </location>
</feature>
<feature type="compositionally biased region" description="Basic and acidic residues" evidence="1">
    <location>
        <begin position="3313"/>
        <end position="3356"/>
    </location>
</feature>
<feature type="compositionally biased region" description="Polar residues" evidence="1">
    <location>
        <begin position="607"/>
        <end position="630"/>
    </location>
</feature>
<feature type="compositionally biased region" description="Basic and acidic residues" evidence="1">
    <location>
        <begin position="1740"/>
        <end position="1760"/>
    </location>
</feature>
<feature type="region of interest" description="Disordered" evidence="1">
    <location>
        <begin position="5189"/>
        <end position="5302"/>
    </location>
</feature>
<feature type="compositionally biased region" description="Basic and acidic residues" evidence="1">
    <location>
        <begin position="814"/>
        <end position="832"/>
    </location>
</feature>
<feature type="compositionally biased region" description="Basic and acidic residues" evidence="1">
    <location>
        <begin position="2519"/>
        <end position="2562"/>
    </location>
</feature>
<feature type="compositionally biased region" description="Basic and acidic residues" evidence="1">
    <location>
        <begin position="844"/>
        <end position="855"/>
    </location>
</feature>
<feature type="compositionally biased region" description="Polar residues" evidence="1">
    <location>
        <begin position="5195"/>
        <end position="5205"/>
    </location>
</feature>
<feature type="region of interest" description="Disordered" evidence="1">
    <location>
        <begin position="3867"/>
        <end position="3909"/>
    </location>
</feature>
<feature type="region of interest" description="Disordered" evidence="1">
    <location>
        <begin position="2781"/>
        <end position="2859"/>
    </location>
</feature>
<feature type="compositionally biased region" description="Polar residues" evidence="1">
    <location>
        <begin position="5347"/>
        <end position="5356"/>
    </location>
</feature>
<feature type="compositionally biased region" description="Acidic residues" evidence="1">
    <location>
        <begin position="5261"/>
        <end position="5270"/>
    </location>
</feature>
<feature type="compositionally biased region" description="Polar residues" evidence="1">
    <location>
        <begin position="532"/>
        <end position="561"/>
    </location>
</feature>
<feature type="compositionally biased region" description="Basic and acidic residues" evidence="1">
    <location>
        <begin position="2024"/>
        <end position="2059"/>
    </location>
</feature>
<accession>A0AAW0M480</accession>
<feature type="region of interest" description="Disordered" evidence="1">
    <location>
        <begin position="3672"/>
        <end position="3692"/>
    </location>
</feature>
<feature type="compositionally biased region" description="Basic and acidic residues" evidence="1">
    <location>
        <begin position="3016"/>
        <end position="3050"/>
    </location>
</feature>
<feature type="compositionally biased region" description="Basic and acidic residues" evidence="1">
    <location>
        <begin position="2816"/>
        <end position="2850"/>
    </location>
</feature>
<feature type="compositionally biased region" description="Basic and acidic residues" evidence="1">
    <location>
        <begin position="2786"/>
        <end position="2806"/>
    </location>
</feature>
<feature type="region of interest" description="Disordered" evidence="1">
    <location>
        <begin position="2197"/>
        <end position="2265"/>
    </location>
</feature>
<feature type="region of interest" description="Disordered" evidence="1">
    <location>
        <begin position="4456"/>
        <end position="4481"/>
    </location>
</feature>
<feature type="region of interest" description="Disordered" evidence="1">
    <location>
        <begin position="1"/>
        <end position="35"/>
    </location>
</feature>
<feature type="compositionally biased region" description="Basic and acidic residues" evidence="1">
    <location>
        <begin position="1"/>
        <end position="11"/>
    </location>
</feature>
<feature type="region of interest" description="Disordered" evidence="1">
    <location>
        <begin position="1026"/>
        <end position="1269"/>
    </location>
</feature>
<feature type="compositionally biased region" description="Basic and acidic residues" evidence="1">
    <location>
        <begin position="4555"/>
        <end position="4567"/>
    </location>
</feature>
<feature type="compositionally biased region" description="Basic and acidic residues" evidence="1">
    <location>
        <begin position="890"/>
        <end position="908"/>
    </location>
</feature>
<feature type="compositionally biased region" description="Polar residues" evidence="1">
    <location>
        <begin position="5239"/>
        <end position="5251"/>
    </location>
</feature>
<feature type="region of interest" description="Disordered" evidence="1">
    <location>
        <begin position="288"/>
        <end position="316"/>
    </location>
</feature>
<feature type="region of interest" description="Disordered" evidence="1">
    <location>
        <begin position="4113"/>
        <end position="4186"/>
    </location>
</feature>
<feature type="region of interest" description="Disordered" evidence="1">
    <location>
        <begin position="1511"/>
        <end position="1570"/>
    </location>
</feature>
<feature type="region of interest" description="Disordered" evidence="1">
    <location>
        <begin position="2595"/>
        <end position="2661"/>
    </location>
</feature>
<feature type="compositionally biased region" description="Polar residues" evidence="1">
    <location>
        <begin position="305"/>
        <end position="316"/>
    </location>
</feature>
<feature type="compositionally biased region" description="Basic and acidic residues" evidence="1">
    <location>
        <begin position="634"/>
        <end position="652"/>
    </location>
</feature>
<feature type="region of interest" description="Disordered" evidence="1">
    <location>
        <begin position="1336"/>
        <end position="1357"/>
    </location>
</feature>
<feature type="compositionally biased region" description="Basic and acidic residues" evidence="1">
    <location>
        <begin position="3615"/>
        <end position="3625"/>
    </location>
</feature>
<feature type="compositionally biased region" description="Basic and acidic residues" evidence="1">
    <location>
        <begin position="1641"/>
        <end position="1667"/>
    </location>
</feature>
<feature type="compositionally biased region" description="Basic and acidic residues" evidence="1">
    <location>
        <begin position="3867"/>
        <end position="3884"/>
    </location>
</feature>
<feature type="compositionally biased region" description="Basic and acidic residues" evidence="1">
    <location>
        <begin position="1147"/>
        <end position="1193"/>
    </location>
</feature>
<feature type="region of interest" description="Disordered" evidence="1">
    <location>
        <begin position="2303"/>
        <end position="2364"/>
    </location>
</feature>
<reference evidence="2" key="2">
    <citation type="journal article" date="2018" name="Sci. Data">
        <title>The draft genome sequence of cork oak.</title>
        <authorList>
            <person name="Ramos A.M."/>
            <person name="Usie A."/>
            <person name="Barbosa P."/>
            <person name="Barros P.M."/>
            <person name="Capote T."/>
            <person name="Chaves I."/>
            <person name="Simoes F."/>
            <person name="Abreu I."/>
            <person name="Carrasquinho I."/>
            <person name="Faro C."/>
            <person name="Guimaraes J.B."/>
            <person name="Mendonca D."/>
            <person name="Nobrega F."/>
            <person name="Rodrigues L."/>
            <person name="Saibo N.J.M."/>
            <person name="Varela M.C."/>
            <person name="Egas C."/>
            <person name="Matos J."/>
            <person name="Miguel C.M."/>
            <person name="Oliveira M.M."/>
            <person name="Ricardo C.P."/>
            <person name="Goncalves S."/>
        </authorList>
    </citation>
    <scope>NUCLEOTIDE SEQUENCE [LARGE SCALE GENOMIC DNA]</scope>
    <source>
        <strain evidence="2">HL8</strain>
    </source>
</reference>
<feature type="compositionally biased region" description="Basic and acidic residues" evidence="1">
    <location>
        <begin position="4291"/>
        <end position="4303"/>
    </location>
</feature>
<proteinExistence type="predicted"/>
<feature type="region of interest" description="Disordered" evidence="1">
    <location>
        <begin position="2699"/>
        <end position="2761"/>
    </location>
</feature>
<feature type="region of interest" description="Disordered" evidence="1">
    <location>
        <begin position="5339"/>
        <end position="5400"/>
    </location>
</feature>
<feature type="region of interest" description="Disordered" evidence="1">
    <location>
        <begin position="413"/>
        <end position="586"/>
    </location>
</feature>
<feature type="compositionally biased region" description="Basic and acidic residues" evidence="1">
    <location>
        <begin position="424"/>
        <end position="472"/>
    </location>
</feature>
<evidence type="ECO:0000256" key="1">
    <source>
        <dbReference type="SAM" id="MobiDB-lite"/>
    </source>
</evidence>
<feature type="compositionally biased region" description="Basic and acidic residues" evidence="1">
    <location>
        <begin position="4817"/>
        <end position="4831"/>
    </location>
</feature>
<feature type="region of interest" description="Disordered" evidence="1">
    <location>
        <begin position="2397"/>
        <end position="2463"/>
    </location>
</feature>
<feature type="compositionally biased region" description="Basic and acidic residues" evidence="1">
    <location>
        <begin position="5009"/>
        <end position="5020"/>
    </location>
</feature>
<organism evidence="2">
    <name type="scientific">Quercus suber</name>
    <name type="common">Cork oak</name>
    <dbReference type="NCBI Taxonomy" id="58331"/>
    <lineage>
        <taxon>Eukaryota</taxon>
        <taxon>Viridiplantae</taxon>
        <taxon>Streptophyta</taxon>
        <taxon>Embryophyta</taxon>
        <taxon>Tracheophyta</taxon>
        <taxon>Spermatophyta</taxon>
        <taxon>Magnoliopsida</taxon>
        <taxon>eudicotyledons</taxon>
        <taxon>Gunneridae</taxon>
        <taxon>Pentapetalae</taxon>
        <taxon>rosids</taxon>
        <taxon>fabids</taxon>
        <taxon>Fagales</taxon>
        <taxon>Fagaceae</taxon>
        <taxon>Quercus</taxon>
    </lineage>
</organism>
<feature type="compositionally biased region" description="Basic and acidic residues" evidence="1">
    <location>
        <begin position="4248"/>
        <end position="4264"/>
    </location>
</feature>
<feature type="compositionally biased region" description="Polar residues" evidence="1">
    <location>
        <begin position="5022"/>
        <end position="5031"/>
    </location>
</feature>
<feature type="compositionally biased region" description="Polar residues" evidence="1">
    <location>
        <begin position="1096"/>
        <end position="1107"/>
    </location>
</feature>
<feature type="compositionally biased region" description="Basic and acidic residues" evidence="1">
    <location>
        <begin position="3116"/>
        <end position="3159"/>
    </location>
</feature>
<feature type="compositionally biased region" description="Basic and acidic residues" evidence="1">
    <location>
        <begin position="3427"/>
        <end position="3454"/>
    </location>
</feature>
<feature type="compositionally biased region" description="Basic and acidic residues" evidence="1">
    <location>
        <begin position="2917"/>
        <end position="2960"/>
    </location>
</feature>
<name>A0AAW0M480_QUESU</name>
<feature type="region of interest" description="Disordered" evidence="1">
    <location>
        <begin position="4396"/>
        <end position="4417"/>
    </location>
</feature>
<feature type="compositionally biased region" description="Basic and acidic residues" evidence="1">
    <location>
        <begin position="4515"/>
        <end position="4533"/>
    </location>
</feature>
<feature type="compositionally biased region" description="Basic and acidic residues" evidence="1">
    <location>
        <begin position="2321"/>
        <end position="2364"/>
    </location>
</feature>
<feature type="compositionally biased region" description="Basic and acidic residues" evidence="1">
    <location>
        <begin position="497"/>
        <end position="510"/>
    </location>
</feature>
<feature type="compositionally biased region" description="Basic and acidic residues" evidence="1">
    <location>
        <begin position="1524"/>
        <end position="1548"/>
    </location>
</feature>
<feature type="region of interest" description="Disordered" evidence="1">
    <location>
        <begin position="4054"/>
        <end position="4081"/>
    </location>
</feature>
<feature type="compositionally biased region" description="Basic and acidic residues" evidence="1">
    <location>
        <begin position="4783"/>
        <end position="4793"/>
    </location>
</feature>
<feature type="region of interest" description="Disordered" evidence="1">
    <location>
        <begin position="2998"/>
        <end position="3067"/>
    </location>
</feature>
<feature type="region of interest" description="Disordered" evidence="1">
    <location>
        <begin position="3198"/>
        <end position="3257"/>
    </location>
</feature>
<feature type="region of interest" description="Disordered" evidence="1">
    <location>
        <begin position="1905"/>
        <end position="1966"/>
    </location>
</feature>
<feature type="compositionally biased region" description="Basic and acidic residues" evidence="1">
    <location>
        <begin position="345"/>
        <end position="357"/>
    </location>
</feature>
<feature type="region of interest" description="Disordered" evidence="1">
    <location>
        <begin position="3382"/>
        <end position="3454"/>
    </location>
</feature>
<feature type="compositionally biased region" description="Basic and acidic residues" evidence="1">
    <location>
        <begin position="1034"/>
        <end position="1055"/>
    </location>
</feature>
<feature type="compositionally biased region" description="Basic and acidic residues" evidence="1">
    <location>
        <begin position="1231"/>
        <end position="1269"/>
    </location>
</feature>
<feature type="region of interest" description="Disordered" evidence="1">
    <location>
        <begin position="799"/>
        <end position="911"/>
    </location>
</feature>
<feature type="compositionally biased region" description="Basic and acidic residues" evidence="1">
    <location>
        <begin position="2420"/>
        <end position="2454"/>
    </location>
</feature>
<feature type="region of interest" description="Disordered" evidence="1">
    <location>
        <begin position="2006"/>
        <end position="2067"/>
    </location>
</feature>
<feature type="region of interest" description="Disordered" evidence="1">
    <location>
        <begin position="3582"/>
        <end position="3641"/>
    </location>
</feature>
<feature type="region of interest" description="Disordered" evidence="1">
    <location>
        <begin position="4277"/>
        <end position="4315"/>
    </location>
</feature>
<feature type="region of interest" description="Disordered" evidence="1">
    <location>
        <begin position="3770"/>
        <end position="3843"/>
    </location>
</feature>
<feature type="region of interest" description="Disordered" evidence="1">
    <location>
        <begin position="602"/>
        <end position="703"/>
    </location>
</feature>
<feature type="region of interest" description="Disordered" evidence="1">
    <location>
        <begin position="2103"/>
        <end position="2166"/>
    </location>
</feature>
<feature type="compositionally biased region" description="Basic and acidic residues" evidence="1">
    <location>
        <begin position="5271"/>
        <end position="5302"/>
    </location>
</feature>
<feature type="region of interest" description="Disordered" evidence="1">
    <location>
        <begin position="4555"/>
        <end position="4589"/>
    </location>
</feature>
<reference evidence="2" key="1">
    <citation type="submission" date="2017-12" db="EMBL/GenBank/DDBJ databases">
        <authorList>
            <person name="Barbosa P."/>
            <person name="Usie A."/>
            <person name="Ramos A.M."/>
        </authorList>
    </citation>
    <scope>NUCLEOTIDE SEQUENCE</scope>
    <source>
        <strain evidence="2">HL8</strain>
        <tissue evidence="2">Leaves</tissue>
    </source>
</reference>
<feature type="region of interest" description="Disordered" evidence="1">
    <location>
        <begin position="4515"/>
        <end position="4535"/>
    </location>
</feature>
<feature type="region of interest" description="Disordered" evidence="1">
    <location>
        <begin position="1302"/>
        <end position="1323"/>
    </location>
</feature>
<gene>
    <name evidence="2" type="ORF">CFP56_013095</name>
</gene>
<feature type="compositionally biased region" description="Basic and acidic residues" evidence="1">
    <location>
        <begin position="18"/>
        <end position="29"/>
    </location>
</feature>
<feature type="compositionally biased region" description="Basic and acidic residues" evidence="1">
    <location>
        <begin position="1201"/>
        <end position="1218"/>
    </location>
</feature>
<feature type="compositionally biased region" description="Basic and acidic residues" evidence="1">
    <location>
        <begin position="1923"/>
        <end position="1966"/>
    </location>
</feature>
<evidence type="ECO:0000313" key="2">
    <source>
        <dbReference type="EMBL" id="KAK7858294.1"/>
    </source>
</evidence>
<feature type="compositionally biased region" description="Polar residues" evidence="1">
    <location>
        <begin position="4865"/>
        <end position="4874"/>
    </location>
</feature>
<protein>
    <recommendedName>
        <fullName evidence="3">Titin-like</fullName>
    </recommendedName>
</protein>
<feature type="region of interest" description="Disordered" evidence="1">
    <location>
        <begin position="4656"/>
        <end position="4693"/>
    </location>
</feature>
<feature type="region of interest" description="Disordered" evidence="1">
    <location>
        <begin position="1709"/>
        <end position="1768"/>
    </location>
</feature>
<feature type="compositionally biased region" description="Basic and acidic residues" evidence="1">
    <location>
        <begin position="4875"/>
        <end position="4887"/>
    </location>
</feature>
<feature type="region of interest" description="Disordered" evidence="1">
    <location>
        <begin position="4245"/>
        <end position="4265"/>
    </location>
</feature>
<feature type="region of interest" description="Disordered" evidence="1">
    <location>
        <begin position="2503"/>
        <end position="2562"/>
    </location>
</feature>
<sequence>MPMEHQKKDAVDESIACETDHEVEKHEKALNTPLAKQEECLQGQDENMIPTEASIEKRDGEISSMKIAEGNDGINGVAEAEGNSVKETAKGGEELEPVFQRDANEKLEQVLDTFDATTSIDKGNRELILEEIDSVKDQSPEFNEKETTEENSKDQQECRGLGTTASSIEEEKPNLEEPGIAELSSSSVGEVIVKELKEEVRGPNLEFIEQIGAKDLTEESKSGTLQDSEEPNKNFGTLIIAETSSFVPDIFEKMIKEQILKQEEHTNNDFDSASVIILSEETGLKEAKPGNNELVKSSDIATEGPATTETDRSNLVNVAIDVQPGKISSSEENRNKGIWTVAEGGGEKNEHQMEDKAPTTGIGHEVEVTTAEKPLDSISEDSFQDSYMTPLKDHEPMIIELSRIVEETLARDETTYANAKTPSRVKETNENLTQKEDESIKSKDVSELFSSDDGKEGVNEEVLKHKDAESHMLPKIQNGKNSYDAEDVFNTTSVSKGNREHILEETDIVKDQSPAFNEKETTEDNSKDDQESSGFETTASHIETVQPNLEESNITELSSLSVGEVTVKGNLKEDESDDMKLKEEVKSPDLEFIEQIGVKDLTEESKSGTLQDSAEPNKNITLTSAENSSVVPEVSEKETKEEILKQEEHTNNDFDSASVTVLCEETGLKEAKPENYEQVKSSDIAPEGNGPATIETEETNLDNVDIDVQPEDISGLEENRNKEISIVADGGGEKIEHQMKKEEPPRGIGHEVEVTTAEKPIDSISEDSSRDSNVMPLKDHEPITIVVSKMVEETPEKDVIADLNAKTPSSVQETDEKLIQKEDEPIKPKDVSELFSSDNGTEDANEKVQKLKDAESQMPPELHGEKNSYDTEDLEISQRGETNDLADQTELSKLDTFTHENPSKEASKDIAISTCKDSEKATLEQEDSVQNLEVSLKGDVVEKGTAELNAGAHSHECEPTNTKDNDQIAEKLSKLDTFTHENPSKEASKDIAISTCKDSEKATLEQEDSVQNLEVSLKGDVVEKGTAELNAGAHSHECEPTNTKDNDQIAEKNLESADLGQKPDFVSESTNKDQSDDTLPQTNESQTEENKDDVQEWNSESVEQKNIGQIEGETERKMEMEHKLEAKDHIHESQKAEDTITTVSTTEKVHDGVKKVNGSEDIREHATDGDSDVKEIHTVSTRDEIAEKEKDSGPESTEYLKTIDSEEHTETTNTKIEEDPTGETETPVTKAPEEEKIPYESGHEPADVHKGVEDVDESESTREQAIEGESNLKEIHTILAKDEILKKEKDYGLESTECHKASYSKEQTETVNTNIEEDPTGETKVLITEAPTEVKIPNEDGLDPVEEHEGVEKVNESENIIEQAKDRKSDLKETHAIFARDEILEEVKECGLDSIEYVKTTDSKEQIETVNTDIEKDPTEESKATVTKAPKEEKIQDEGILKPTDEREEVNKTDESENIKKATDGDNGLKETHAIFARDEILEEVKDCGPDSIEYVKTTDSKEQIEMVNTDIEKDPMGESEAPVTKEPEEEKIQDKGILKPTNEHEGTDETDDSENIKEEATDGDSGLKETQAIFARDEILEEVKDCGPDSFEYVKTIHSEEQIEMANTDIEKDPMGESEATVTKAPEEEKIQDEGILQPTDEHEGIDKTDESENIRKEATDGDSGLKETQAIFARDEILEEVKDCGQDSIEYIKTTDSKGQIETVNTDIEKDAIGESKAPVTKAPEEEKIQDEDILQPTDEREGVDKTDESENIKKEATDGDSGLEETHAIFARDEILEEVKDCGSDSIEYVKTTDSKEQIETVNTDIEKDPMRELEAPVTKAPEEENIQDKGILKPTNEHEGVDKTDESEKIKEEATDGDNGLKETHAIFARDEILEEVKDYGPDSIEYVKTIDSEEQIETVNTNIEKDPMEESEAPVTKAPEEKKIRDEGIVKPIDERERVDKTDESENIKEEATDGDSGLKETHAIFARDEILEEKQVKNCGPDSIEYVKTIDSEEQIEMANTDIEKDPMGESEASVTKAPEEEKIQDEGILKPTDEPERVDKTDGSENIREEATNGHSGLKETQAIFARDEILEEVKDCGPDFIEYVKTTDSKGQIETVNTDIEKDAIGESKAPVMKAPEEEKIQDEDILQPTDEREGVDKTDESENIKEEATDGDNGLKETHAIFARDEILEEVKDSGLDSIEYIKTTDSKEQIETVDTDIEKDPTRESEAPATKAPEEEKIQDKGILKPTNEHEGADKTDESENIKEEATDGDNGLKETHAIFARDEILEEVKDCGPDSIEYVKTIDSEEQIETVSTNIEKDPMEESEAPVTKAPEEEKIRDEGIVKPIDEREGVDKTDESKNIKEEATDGDSGLKETHAIFARDEILEEVKDCGPDSIEYVKTIDSAEQIEMGNTDIEKDPMGESEASVTKAPEEEKIQDEGILKQTDEHEGVDKTDESENIKEEATDGDSGLKETQAIFARDEILEEVKDCGPDPIEYVKTTDSKGQIETVNTDIEKDAIGESKAPVTKAPEEEKIQDKDILQLTDEREGVDKTDESENIKEEATDGDNGLKETHAIFARDEILEEVKDCGSDSIEYVKTTDSKEQIETVNTDIEKDPMRESEAPVTKAPEEEKIQDKGILKPTNEHEGVDKTDESENIKEEATDGDNGLKETHAIFARDDILEEVKNYGPDSNKYVKTIDSEEQIEMANTNIEKDPMGELEASVTKAPEEEKIQDEGILKTTDEHEGVDKTDESENTREEATDGDSGLKETHAIFARDEILEEVKDCGPDSVEYVKTTDSKEQIETVNTDTEKDPMGESEAPVTKAPEDEKIQDEDILKPTNEHEGVDKTDESENIREEAIDGDSGLKETQAIFARDEILEEEQVKDCGSDSIEYVKKTDSKEQIETVNTDIQKDPMVESEVPVTKAPKEEKIQDEGIHKPTDEHEEVDKTDESENIREEATDGDSGLKETHAIFAKDEILEEVKDCGPDFIEYVKTIDSEEQIEMANTDIEKDPMGESEASVTKAPKEKKIQDEGILKPTDEHERVDKTDESENIREEATDGDSGLKETQAIFARDEVLEEVKDYGPDSIEYVKTTDSNEQIRTVNTDIVKDPKGESEAPATKAPVEEKIQDEDILKPTDEREGVDKTDESENTREEATDEDSGLKETHAIFARDEILEEVKDCGPDSVEYVKTTDSKEQIEMVNTDIEKDPMGESEAPVTKAPEDEKIQDEDILKPTNEREGVDKTDESENIKEEATDGDNGLKETHAIFARDEILEEVKDCGPDSIEYVKTIDSEEQIETVNTDIQKDPMVESEVPVTKAPEEEKIQDEGIHKPTDEREEVDKTDESENIREEATDGDSGLKETHAIFATDEILEEVKDCGPDSIEYVKTTDSKQQIETVNTDFEKDPMGESKAPVTKAPEEEKTQDEDILNPTDEREGVDKTDESENIREEATDGDSSLKEIHTVSVGQEIVENVEDSGPKSIEYLKATDSEEQTNTVNINVEKVTTGEIEVLVTRTPEEDSVKQVEVHEEVEKVNESKNMIEQAIDGESALEEIHTRSVGDEILEKMKNSGPESTEYLKATDFKEQIGTTNTNIEEYPTGETKALEEEEMKDEGTLNPADVHEGVEKVDESDNNIQQDTDGESDMKNIHTISIEDEKLENVKDSGSESIEYFKEIDSNEHIETENKGIKENPTGETEVPVIKAPKEEKISDEGSLQPVEVHEGVEKATESENIIEQPVDGVSNLKEIQTISIGDEILENINNSGPESTEYLKATDVKEQIGTGNTNIEEYPTGETEAPFTKAPEEEEMKDEGTLKPADVREGVEKVDESDNIRQATDGESGMKKIHTISIGDEKLENVKDSGSESMEYFKEIDSKEHIETENKGIKEDPTGETEVPVIKAPKEENLPDEGSLKPVEVLEGAEKATESENIIEQPVDGVSKLKEIHTISIGDEILEKVNDSGLESIEYLKETDSKEQIEKLNTDIEKATLEETEALVIKAPEEQKIQDKGSLMTADVHEGVEQVAESENIIQQNKDGENDMEEIHRGSTRDEIFENVKESGQKSTEYLKETNSKEQTKAVNMDIGEDTTGEAEGLVKIAEVHEEVEKVNESKNIIEQVKNGESRLKESHTRSTGDEILEKMNNSGPDSIEYPKATDSKEQIITVNKNIEDPTGETEAPVTKAPEEEEMQDEGILKPADVHEGFEKVDENVHIRQQAIEGESDLIKIHTISTGDKILENVKDSGSESNEYIKATDSMEHTETENMDIKEDPTWEAEVPFIKEPKEENLPDEGSLNPTEAHEGVKKVHESENNIEQPVDGVSDLKEIHTKKSIADEILEKVKNFGPESIEYLKETDSKEHIETLNANFEKDSSSEPEALVTKVPAEEKIQDEGSLNTADAHERVKQVDESENIIQQNPDGEHYSQEIHTGSTEDEILKNVENSGPKSIDIKEVTREIEASLTKEPKEIKIQDEGSLNPTDGHEGVEKVDRSENIKEYAIAGESSLKEIHTTLVGDEILEKVKDSNQKSTEHHRATDSKEQIETVNMDMEEDPIQEMEAPITKAPEEEKIQDEDSLKPANVHEGVEKANGSENIKEQAIDGESGLKEIYTISVGDGILEKDKDFGPESIKYLKETKSEQEIATVNTNIEEDPIGETEATVTKAQEEEKIQDEGSLKAVDGHEGVEKADGSANNREQVTDGKSDFKEIHEVSLGDDTLNKVKYCSPESTVYLKATDSEEHIETVNTTIKEDPIEETEVPATRALEEEEEEKIQDEGRFKPTYVSVTVTEDEEEKIKEDIKVEEDNYPDNTENAIVIPAESSLGEAQMDDKPVKHTSSDESLKTINAEPCPHAEEVGSMTPEKSSFSLVSQLPNMKHNNIETETVTPEKPDADEETKTVSDAVFRSKYHGVEETNETGQSLRVENLDADRTEEGIKEASGTVLESKSLGTEAVTIDEITADQNLPAGKLEEQLQTPSSELLSWEQEHGPTTIVKETEAIKTKEGEILDDKNISDSSATKATEETCLQKEEQPETLSSTFLSTEQEHRTTTTFKKTEEENIKEVEMLDEKGINNSSAMKATEEACLEQEEPKELAVSKLGLLDGASKLETADKEECEKIKELTSPIEDASNLSFETSEKALETMLDVHSCEALINSEEEIQDEGLVKPEGVSITVAKDSFEYIKEEIKVDNICDKTENATAEVVTAKPSSVEAQLNDKSTEDTISDDRVETSTRESNPPAEEVASMKLEKTSSNLPSQLLNVATKNEEKENETLENPDANEVEETKTASDAVFESKYEGVKETGETGESLKVEKLDAADIEEMKETSEISSKSKALGLVEVSEDEVIADQTLPAGNLGEQLQPSSSFLSREEQHGTTVTIKRTEEENMKEVKTPSGEVQKEEGSTLVQASKVEPHVKEEIKYADSPSETDEIIKLTRPIPSNLNFGITEKAFNYVSEVQSHEVLTKSEDINEKHLQTAIPDLNTEESESQCKKTVEANKILKNEVSIEEVTEEQEFAKDAKSVSLGEETIIESHQGYESKSEEYPAEEKIKHLSEVIDKGNVSEDIAKTIQVEDRTVENENAQRAI</sequence>
<feature type="compositionally biased region" description="Basic and acidic residues" evidence="1">
    <location>
        <begin position="4054"/>
        <end position="4071"/>
    </location>
</feature>
<dbReference type="PANTHER" id="PTHR35511">
    <property type="entry name" value="A-KINASE ANCHOR-LIKE PROTEIN"/>
    <property type="match status" value="1"/>
</dbReference>
<feature type="region of interest" description="Disordered" evidence="1">
    <location>
        <begin position="728"/>
        <end position="777"/>
    </location>
</feature>
<feature type="compositionally biased region" description="Basic and acidic residues" evidence="1">
    <location>
        <begin position="132"/>
        <end position="157"/>
    </location>
</feature>
<feature type="region of interest" description="Disordered" evidence="1">
    <location>
        <begin position="1408"/>
        <end position="1467"/>
    </location>
</feature>
<feature type="compositionally biased region" description="Basic and acidic residues" evidence="1">
    <location>
        <begin position="5369"/>
        <end position="5391"/>
    </location>
</feature>
<feature type="region of interest" description="Disordered" evidence="1">
    <location>
        <begin position="4779"/>
        <end position="4834"/>
    </location>
</feature>
<feature type="compositionally biased region" description="Basic and acidic residues" evidence="1">
    <location>
        <begin position="3805"/>
        <end position="3826"/>
    </location>
</feature>
<dbReference type="PANTHER" id="PTHR35511:SF2">
    <property type="entry name" value="A-KINASE ANCHOR-LIKE PROTEIN"/>
    <property type="match status" value="1"/>
</dbReference>
<reference evidence="2" key="3">
    <citation type="submission" date="2023-07" db="EMBL/GenBank/DDBJ databases">
        <title>An improved reference 1 genome and first organelle genomes of Quercus suber.</title>
        <authorList>
            <consortium name="Genosuber Consortium"/>
            <person name="Usie A."/>
            <person name="Serra O."/>
            <person name="Barros P."/>
        </authorList>
    </citation>
    <scope>NUCLEOTIDE SEQUENCE</scope>
    <source>
        <strain evidence="2">HL8</strain>
        <tissue evidence="2">Leaves</tissue>
    </source>
</reference>
<feature type="compositionally biased region" description="Basic and acidic residues" evidence="1">
    <location>
        <begin position="4656"/>
        <end position="4679"/>
    </location>
</feature>